<dbReference type="PANTHER" id="PTHR12925">
    <property type="entry name" value="HIKESHI FAMILY MEMBER"/>
    <property type="match status" value="1"/>
</dbReference>
<evidence type="ECO:0000259" key="1">
    <source>
        <dbReference type="Pfam" id="PF05603"/>
    </source>
</evidence>
<dbReference type="InterPro" id="IPR031318">
    <property type="entry name" value="OPI10"/>
</dbReference>
<evidence type="ECO:0000313" key="3">
    <source>
        <dbReference type="Proteomes" id="UP000076874"/>
    </source>
</evidence>
<dbReference type="InterPro" id="IPR008493">
    <property type="entry name" value="Hikeshi-like_N"/>
</dbReference>
<dbReference type="GO" id="GO:0005634">
    <property type="term" value="C:nucleus"/>
    <property type="evidence" value="ECO:0007669"/>
    <property type="project" value="TreeGrafter"/>
</dbReference>
<dbReference type="GO" id="GO:0061608">
    <property type="term" value="F:nuclear import signal receptor activity"/>
    <property type="evidence" value="ECO:0007669"/>
    <property type="project" value="TreeGrafter"/>
</dbReference>
<organism evidence="2 3">
    <name type="scientific">Niveomyces insectorum RCEF 264</name>
    <dbReference type="NCBI Taxonomy" id="1081102"/>
    <lineage>
        <taxon>Eukaryota</taxon>
        <taxon>Fungi</taxon>
        <taxon>Dikarya</taxon>
        <taxon>Ascomycota</taxon>
        <taxon>Pezizomycotina</taxon>
        <taxon>Sordariomycetes</taxon>
        <taxon>Hypocreomycetidae</taxon>
        <taxon>Hypocreales</taxon>
        <taxon>Cordycipitaceae</taxon>
        <taxon>Niveomyces</taxon>
    </lineage>
</organism>
<feature type="domain" description="Hikeshi-like N-terminal" evidence="1">
    <location>
        <begin position="9"/>
        <end position="133"/>
    </location>
</feature>
<dbReference type="GO" id="GO:0005829">
    <property type="term" value="C:cytosol"/>
    <property type="evidence" value="ECO:0007669"/>
    <property type="project" value="TreeGrafter"/>
</dbReference>
<evidence type="ECO:0000313" key="2">
    <source>
        <dbReference type="EMBL" id="OAA68360.1"/>
    </source>
</evidence>
<name>A0A168A7P4_9HYPO</name>
<comment type="caution">
    <text evidence="2">The sequence shown here is derived from an EMBL/GenBank/DDBJ whole genome shotgun (WGS) entry which is preliminary data.</text>
</comment>
<dbReference type="AlphaFoldDB" id="A0A168A7P4"/>
<dbReference type="Proteomes" id="UP000076874">
    <property type="component" value="Unassembled WGS sequence"/>
</dbReference>
<dbReference type="STRING" id="1081102.A0A168A7P4"/>
<proteinExistence type="predicted"/>
<protein>
    <submittedName>
        <fullName evidence="2">DUF775 domain containing protein</fullName>
    </submittedName>
</protein>
<dbReference type="EMBL" id="AZHD01000001">
    <property type="protein sequence ID" value="OAA68360.1"/>
    <property type="molecule type" value="Genomic_DNA"/>
</dbReference>
<dbReference type="Pfam" id="PF05603">
    <property type="entry name" value="Hikeshi-like_N"/>
    <property type="match status" value="1"/>
</dbReference>
<gene>
    <name evidence="2" type="ORF">SPI_00555</name>
</gene>
<sequence length="174" mass="17201">MAQPLFGIVPAGLPVLTAPTETPSPTSFIYALPADKAFSHVVIFLLPGVALPPGTAAAIYLVTPPTTPGQTTPTSRFLGGIGPGKESAVFKIGGGGGGGSASASTGTATPTAVGVSVEEAGSVAARMEELRAAQPAPTSWRATAAAAAARWCRCGRLRSGGASLKAGSGAIRRF</sequence>
<accession>A0A168A7P4</accession>
<dbReference type="OrthoDB" id="10248398at2759"/>
<dbReference type="GO" id="GO:0006606">
    <property type="term" value="P:protein import into nucleus"/>
    <property type="evidence" value="ECO:0007669"/>
    <property type="project" value="TreeGrafter"/>
</dbReference>
<keyword evidence="3" id="KW-1185">Reference proteome</keyword>
<dbReference type="PANTHER" id="PTHR12925:SF0">
    <property type="entry name" value="PROTEIN HIKESHI"/>
    <property type="match status" value="1"/>
</dbReference>
<reference evidence="2 3" key="1">
    <citation type="journal article" date="2016" name="Genome Biol. Evol.">
        <title>Divergent and convergent evolution of fungal pathogenicity.</title>
        <authorList>
            <person name="Shang Y."/>
            <person name="Xiao G."/>
            <person name="Zheng P."/>
            <person name="Cen K."/>
            <person name="Zhan S."/>
            <person name="Wang C."/>
        </authorList>
    </citation>
    <scope>NUCLEOTIDE SEQUENCE [LARGE SCALE GENOMIC DNA]</scope>
    <source>
        <strain evidence="2 3">RCEF 264</strain>
    </source>
</reference>